<feature type="transmembrane region" description="Helical" evidence="3">
    <location>
        <begin position="125"/>
        <end position="144"/>
    </location>
</feature>
<evidence type="ECO:0000256" key="3">
    <source>
        <dbReference type="SAM" id="Phobius"/>
    </source>
</evidence>
<dbReference type="InterPro" id="IPR029787">
    <property type="entry name" value="Nucleotide_cyclase"/>
</dbReference>
<dbReference type="SUPFAM" id="SSF55073">
    <property type="entry name" value="Nucleotide cyclase"/>
    <property type="match status" value="1"/>
</dbReference>
<feature type="transmembrane region" description="Helical" evidence="3">
    <location>
        <begin position="99"/>
        <end position="119"/>
    </location>
</feature>
<dbReference type="RefSeq" id="WP_276269370.1">
    <property type="nucleotide sequence ID" value="NZ_JARJLM010000702.1"/>
</dbReference>
<keyword evidence="3" id="KW-0472">Membrane</keyword>
<dbReference type="EC" id="2.7.7.65" evidence="1"/>
<evidence type="ECO:0000256" key="2">
    <source>
        <dbReference type="ARBA" id="ARBA00034247"/>
    </source>
</evidence>
<keyword evidence="3" id="KW-0812">Transmembrane</keyword>
<dbReference type="InterPro" id="IPR000160">
    <property type="entry name" value="GGDEF_dom"/>
</dbReference>
<dbReference type="NCBIfam" id="TIGR00254">
    <property type="entry name" value="GGDEF"/>
    <property type="match status" value="1"/>
</dbReference>
<dbReference type="Proteomes" id="UP001216674">
    <property type="component" value="Unassembled WGS sequence"/>
</dbReference>
<feature type="transmembrane region" description="Helical" evidence="3">
    <location>
        <begin position="36"/>
        <end position="54"/>
    </location>
</feature>
<name>A0ABT6B4D7_9BURK</name>
<dbReference type="PANTHER" id="PTHR45138:SF9">
    <property type="entry name" value="DIGUANYLATE CYCLASE DGCM-RELATED"/>
    <property type="match status" value="1"/>
</dbReference>
<feature type="transmembrane region" description="Helical" evidence="3">
    <location>
        <begin position="66"/>
        <end position="87"/>
    </location>
</feature>
<dbReference type="Gene3D" id="3.30.70.270">
    <property type="match status" value="1"/>
</dbReference>
<dbReference type="SMART" id="SM00267">
    <property type="entry name" value="GGDEF"/>
    <property type="match status" value="1"/>
</dbReference>
<feature type="domain" description="GGDEF" evidence="4">
    <location>
        <begin position="244"/>
        <end position="377"/>
    </location>
</feature>
<gene>
    <name evidence="5" type="ORF">P3W85_43465</name>
</gene>
<sequence>MRITIDLATTLLLHDTSVLAGAFGILNSRRKSTKPGGLAMLAIAFSALAAGATLSSLGKQATLPQWLWAHLGLLLGTTGYVLVWGGIRSVSGRRGIYRWLMLSVPLGWLIVGIITQFPFVDALRASAYHLTAVYFLAASAFELWRDRLSDPLPSRLPLIVCLATSAAIEAARLIFVVGNIANSFDLATALFLQIFCNFLIALLVIALVSERTEAALLLAAQTDILTGVGNRRWFLSRLPAKALPGSAVAILDLDHFKLINDRFGHPVGDQVLTTFARTVQGSLRTSDAFARFGGEEFALYLPKVSADKAGEIAERLRKRVEAMAVDAANTQVQVTVSIGVAWVDASNQPWDQWIRAADSACYAAKLAGRNRVVRSVCDASQLEELSNV</sequence>
<dbReference type="PROSITE" id="PS50887">
    <property type="entry name" value="GGDEF"/>
    <property type="match status" value="1"/>
</dbReference>
<dbReference type="PANTHER" id="PTHR45138">
    <property type="entry name" value="REGULATORY COMPONENTS OF SENSORY TRANSDUCTION SYSTEM"/>
    <property type="match status" value="1"/>
</dbReference>
<proteinExistence type="predicted"/>
<dbReference type="InterPro" id="IPR050469">
    <property type="entry name" value="Diguanylate_Cyclase"/>
</dbReference>
<feature type="transmembrane region" description="Helical" evidence="3">
    <location>
        <begin position="156"/>
        <end position="180"/>
    </location>
</feature>
<dbReference type="Pfam" id="PF00990">
    <property type="entry name" value="GGDEF"/>
    <property type="match status" value="1"/>
</dbReference>
<evidence type="ECO:0000256" key="1">
    <source>
        <dbReference type="ARBA" id="ARBA00012528"/>
    </source>
</evidence>
<dbReference type="CDD" id="cd01949">
    <property type="entry name" value="GGDEF"/>
    <property type="match status" value="1"/>
</dbReference>
<accession>A0ABT6B4D7</accession>
<evidence type="ECO:0000313" key="5">
    <source>
        <dbReference type="EMBL" id="MDF3839750.1"/>
    </source>
</evidence>
<comment type="caution">
    <text evidence="5">The sequence shown here is derived from an EMBL/GenBank/DDBJ whole genome shotgun (WGS) entry which is preliminary data.</text>
</comment>
<comment type="catalytic activity">
    <reaction evidence="2">
        <text>2 GTP = 3',3'-c-di-GMP + 2 diphosphate</text>
        <dbReference type="Rhea" id="RHEA:24898"/>
        <dbReference type="ChEBI" id="CHEBI:33019"/>
        <dbReference type="ChEBI" id="CHEBI:37565"/>
        <dbReference type="ChEBI" id="CHEBI:58805"/>
        <dbReference type="EC" id="2.7.7.65"/>
    </reaction>
</comment>
<keyword evidence="3" id="KW-1133">Transmembrane helix</keyword>
<evidence type="ECO:0000259" key="4">
    <source>
        <dbReference type="PROSITE" id="PS50887"/>
    </source>
</evidence>
<dbReference type="InterPro" id="IPR043128">
    <property type="entry name" value="Rev_trsase/Diguanyl_cyclase"/>
</dbReference>
<feature type="transmembrane region" description="Helical" evidence="3">
    <location>
        <begin position="186"/>
        <end position="208"/>
    </location>
</feature>
<keyword evidence="6" id="KW-1185">Reference proteome</keyword>
<reference evidence="5 6" key="1">
    <citation type="submission" date="2023-03" db="EMBL/GenBank/DDBJ databases">
        <title>Draft assemblies of triclosan tolerant bacteria isolated from returned activated sludge.</title>
        <authorList>
            <person name="Van Hamelsveld S."/>
        </authorList>
    </citation>
    <scope>NUCLEOTIDE SEQUENCE [LARGE SCALE GENOMIC DNA]</scope>
    <source>
        <strain evidence="5 6">GW210010_S58</strain>
    </source>
</reference>
<evidence type="ECO:0000313" key="6">
    <source>
        <dbReference type="Proteomes" id="UP001216674"/>
    </source>
</evidence>
<protein>
    <recommendedName>
        <fullName evidence="1">diguanylate cyclase</fullName>
        <ecNumber evidence="1">2.7.7.65</ecNumber>
    </recommendedName>
</protein>
<organism evidence="5 6">
    <name type="scientific">Cupriavidus basilensis</name>
    <dbReference type="NCBI Taxonomy" id="68895"/>
    <lineage>
        <taxon>Bacteria</taxon>
        <taxon>Pseudomonadati</taxon>
        <taxon>Pseudomonadota</taxon>
        <taxon>Betaproteobacteria</taxon>
        <taxon>Burkholderiales</taxon>
        <taxon>Burkholderiaceae</taxon>
        <taxon>Cupriavidus</taxon>
    </lineage>
</organism>
<dbReference type="EMBL" id="JARJLM010000702">
    <property type="protein sequence ID" value="MDF3839750.1"/>
    <property type="molecule type" value="Genomic_DNA"/>
</dbReference>